<protein>
    <submittedName>
        <fullName evidence="1">Phosphotransferase</fullName>
    </submittedName>
</protein>
<organism evidence="1 2">
    <name type="scientific">Gluconobacter oxydans</name>
    <name type="common">Gluconobacter suboxydans</name>
    <dbReference type="NCBI Taxonomy" id="442"/>
    <lineage>
        <taxon>Bacteria</taxon>
        <taxon>Pseudomonadati</taxon>
        <taxon>Pseudomonadota</taxon>
        <taxon>Alphaproteobacteria</taxon>
        <taxon>Acetobacterales</taxon>
        <taxon>Acetobacteraceae</taxon>
        <taxon>Gluconobacter</taxon>
    </lineage>
</organism>
<name>A0AB35AQZ4_GLUOY</name>
<evidence type="ECO:0000313" key="1">
    <source>
        <dbReference type="EMBL" id="MBF0857331.1"/>
    </source>
</evidence>
<reference evidence="1" key="1">
    <citation type="submission" date="2020-04" db="EMBL/GenBank/DDBJ databases">
        <authorList>
            <person name="Sombolestani A."/>
        </authorList>
    </citation>
    <scope>NUCLEOTIDE SEQUENCE</scope>
    <source>
        <strain evidence="1">LMG1408</strain>
    </source>
</reference>
<dbReference type="SUPFAM" id="SSF54637">
    <property type="entry name" value="Thioesterase/thiol ester dehydrase-isomerase"/>
    <property type="match status" value="1"/>
</dbReference>
<dbReference type="Proteomes" id="UP000603665">
    <property type="component" value="Unassembled WGS sequence"/>
</dbReference>
<dbReference type="RefSeq" id="WP_011252938.1">
    <property type="nucleotide sequence ID" value="NZ_BJNM01000040.1"/>
</dbReference>
<dbReference type="InterPro" id="IPR016776">
    <property type="entry name" value="ApeP-like_dehydratase"/>
</dbReference>
<reference evidence="1" key="2">
    <citation type="submission" date="2023-10" db="EMBL/GenBank/DDBJ databases">
        <title>Description of novel Gluconobacter species.</title>
        <authorList>
            <person name="Cleenwerck I."/>
            <person name="Cnockaert M."/>
            <person name="Borremans W."/>
            <person name="Wieme A.D."/>
            <person name="De Vuyst L."/>
            <person name="Vandamme P."/>
        </authorList>
    </citation>
    <scope>NUCLEOTIDE SEQUENCE</scope>
    <source>
        <strain evidence="1">LMG1408</strain>
    </source>
</reference>
<dbReference type="InterPro" id="IPR029069">
    <property type="entry name" value="HotDog_dom_sf"/>
</dbReference>
<evidence type="ECO:0000313" key="2">
    <source>
        <dbReference type="Proteomes" id="UP000603665"/>
    </source>
</evidence>
<gene>
    <name evidence="1" type="ORF">HKD20_12590</name>
</gene>
<sequence length="146" mass="15352">MLNRNAILALIPHQGASCLLDGCSSWTEHVLDAVTQRHLDPACPLRHDGRLGAVTVAEFAMQAVALHGALTDGKGSAPGYLAALRSMDLRCDRLDDPGLGALRIRVTQDCAMADGFIYGFTVSSEAGITLATGSGTVMLQPMTETV</sequence>
<dbReference type="Pfam" id="PF22817">
    <property type="entry name" value="ApeP-like"/>
    <property type="match status" value="1"/>
</dbReference>
<dbReference type="AlphaFoldDB" id="A0AB35AQZ4"/>
<proteinExistence type="predicted"/>
<accession>A0AB35AQZ4</accession>
<dbReference type="EMBL" id="JABCQL010000038">
    <property type="protein sequence ID" value="MBF0857331.1"/>
    <property type="molecule type" value="Genomic_DNA"/>
</dbReference>
<comment type="caution">
    <text evidence="1">The sequence shown here is derived from an EMBL/GenBank/DDBJ whole genome shotgun (WGS) entry which is preliminary data.</text>
</comment>